<reference evidence="2 3" key="1">
    <citation type="submission" date="2019-01" db="EMBL/GenBank/DDBJ databases">
        <authorList>
            <person name="Brito A."/>
        </authorList>
    </citation>
    <scope>NUCLEOTIDE SEQUENCE [LARGE SCALE GENOMIC DNA]</scope>
    <source>
        <strain evidence="2">1</strain>
    </source>
</reference>
<organism evidence="2 3">
    <name type="scientific">Hyella patelloides LEGE 07179</name>
    <dbReference type="NCBI Taxonomy" id="945734"/>
    <lineage>
        <taxon>Bacteria</taxon>
        <taxon>Bacillati</taxon>
        <taxon>Cyanobacteriota</taxon>
        <taxon>Cyanophyceae</taxon>
        <taxon>Pleurocapsales</taxon>
        <taxon>Hyellaceae</taxon>
        <taxon>Hyella</taxon>
    </lineage>
</organism>
<feature type="region of interest" description="Disordered" evidence="1">
    <location>
        <begin position="54"/>
        <end position="79"/>
    </location>
</feature>
<evidence type="ECO:0008006" key="4">
    <source>
        <dbReference type="Google" id="ProtNLM"/>
    </source>
</evidence>
<dbReference type="Proteomes" id="UP000320055">
    <property type="component" value="Unassembled WGS sequence"/>
</dbReference>
<dbReference type="RefSeq" id="WP_144872511.1">
    <property type="nucleotide sequence ID" value="NZ_LR213987.1"/>
</dbReference>
<evidence type="ECO:0000313" key="3">
    <source>
        <dbReference type="Proteomes" id="UP000320055"/>
    </source>
</evidence>
<accession>A0A563VRW4</accession>
<evidence type="ECO:0000313" key="2">
    <source>
        <dbReference type="EMBL" id="VEP14151.1"/>
    </source>
</evidence>
<dbReference type="OrthoDB" id="574698at2"/>
<evidence type="ECO:0000256" key="1">
    <source>
        <dbReference type="SAM" id="MobiDB-lite"/>
    </source>
</evidence>
<proteinExistence type="predicted"/>
<dbReference type="EMBL" id="CAACVJ010000162">
    <property type="protein sequence ID" value="VEP14151.1"/>
    <property type="molecule type" value="Genomic_DNA"/>
</dbReference>
<name>A0A563VRW4_9CYAN</name>
<sequence>MQPALHLTTKVLPGNKIEIEIPEGEIGDTVDVFVVLPQKPKAKKRSAMEILKEVHAKRPPRSAEDIDRQIREERDSWGS</sequence>
<keyword evidence="3" id="KW-1185">Reference proteome</keyword>
<gene>
    <name evidence="2" type="ORF">H1P_2440011</name>
</gene>
<protein>
    <recommendedName>
        <fullName evidence="4">DUF104 domain-containing protein</fullName>
    </recommendedName>
</protein>
<dbReference type="AlphaFoldDB" id="A0A563VRW4"/>